<sequence length="130" mass="13760">MELSRRTFSAVAGTAALGLALGGSGGATDARAVLAVPTGPAPAPPGADGRQDVHLEPASPAIQSDHLVRLLEAGLWCETEDADPVTGQVLAEDRNALVRQYMAMRADKAHLQVFLREDVRRSVRSRLHQG</sequence>
<comment type="caution">
    <text evidence="1">The sequence shown here is derived from an EMBL/GenBank/DDBJ whole genome shotgun (WGS) entry which is preliminary data.</text>
</comment>
<reference evidence="1 2" key="1">
    <citation type="submission" date="2024-10" db="EMBL/GenBank/DDBJ databases">
        <title>The Natural Products Discovery Center: Release of the First 8490 Sequenced Strains for Exploring Actinobacteria Biosynthetic Diversity.</title>
        <authorList>
            <person name="Kalkreuter E."/>
            <person name="Kautsar S.A."/>
            <person name="Yang D."/>
            <person name="Bader C.D."/>
            <person name="Teijaro C.N."/>
            <person name="Fluegel L."/>
            <person name="Davis C.M."/>
            <person name="Simpson J.R."/>
            <person name="Lauterbach L."/>
            <person name="Steele A.D."/>
            <person name="Gui C."/>
            <person name="Meng S."/>
            <person name="Li G."/>
            <person name="Viehrig K."/>
            <person name="Ye F."/>
            <person name="Su P."/>
            <person name="Kiefer A.F."/>
            <person name="Nichols A."/>
            <person name="Cepeda A.J."/>
            <person name="Yan W."/>
            <person name="Fan B."/>
            <person name="Jiang Y."/>
            <person name="Adhikari A."/>
            <person name="Zheng C.-J."/>
            <person name="Schuster L."/>
            <person name="Cowan T.M."/>
            <person name="Smanski M.J."/>
            <person name="Chevrette M.G."/>
            <person name="De Carvalho L.P.S."/>
            <person name="Shen B."/>
        </authorList>
    </citation>
    <scope>NUCLEOTIDE SEQUENCE [LARGE SCALE GENOMIC DNA]</scope>
    <source>
        <strain evidence="1 2">NPDC051599</strain>
    </source>
</reference>
<name>A0ABW7YCZ4_STRCE</name>
<evidence type="ECO:0000313" key="1">
    <source>
        <dbReference type="EMBL" id="MFI5680265.1"/>
    </source>
</evidence>
<dbReference type="EMBL" id="JBITDC010000019">
    <property type="protein sequence ID" value="MFI5680265.1"/>
    <property type="molecule type" value="Genomic_DNA"/>
</dbReference>
<evidence type="ECO:0000313" key="2">
    <source>
        <dbReference type="Proteomes" id="UP001612415"/>
    </source>
</evidence>
<accession>A0ABW7YCZ4</accession>
<gene>
    <name evidence="1" type="ORF">ACIA8P_37620</name>
</gene>
<protein>
    <submittedName>
        <fullName evidence="1">Uncharacterized protein</fullName>
    </submittedName>
</protein>
<proteinExistence type="predicted"/>
<dbReference type="InterPro" id="IPR006311">
    <property type="entry name" value="TAT_signal"/>
</dbReference>
<dbReference type="Proteomes" id="UP001612415">
    <property type="component" value="Unassembled WGS sequence"/>
</dbReference>
<keyword evidence="2" id="KW-1185">Reference proteome</keyword>
<dbReference type="PROSITE" id="PS51318">
    <property type="entry name" value="TAT"/>
    <property type="match status" value="1"/>
</dbReference>
<dbReference type="RefSeq" id="WP_398660709.1">
    <property type="nucleotide sequence ID" value="NZ_JBITDC010000019.1"/>
</dbReference>
<organism evidence="1 2">
    <name type="scientific">Streptomyces cellulosae</name>
    <dbReference type="NCBI Taxonomy" id="1968"/>
    <lineage>
        <taxon>Bacteria</taxon>
        <taxon>Bacillati</taxon>
        <taxon>Actinomycetota</taxon>
        <taxon>Actinomycetes</taxon>
        <taxon>Kitasatosporales</taxon>
        <taxon>Streptomycetaceae</taxon>
        <taxon>Streptomyces</taxon>
    </lineage>
</organism>